<dbReference type="CDD" id="cd04181">
    <property type="entry name" value="NTP_transferase"/>
    <property type="match status" value="1"/>
</dbReference>
<reference evidence="2" key="1">
    <citation type="submission" date="2018-05" db="EMBL/GenBank/DDBJ databases">
        <authorList>
            <person name="Lanie J.A."/>
            <person name="Ng W.-L."/>
            <person name="Kazmierczak K.M."/>
            <person name="Andrzejewski T.M."/>
            <person name="Davidsen T.M."/>
            <person name="Wayne K.J."/>
            <person name="Tettelin H."/>
            <person name="Glass J.I."/>
            <person name="Rusch D."/>
            <person name="Podicherti R."/>
            <person name="Tsui H.-C.T."/>
            <person name="Winkler M.E."/>
        </authorList>
    </citation>
    <scope>NUCLEOTIDE SEQUENCE</scope>
</reference>
<dbReference type="Gene3D" id="3.90.550.10">
    <property type="entry name" value="Spore Coat Polysaccharide Biosynthesis Protein SpsA, Chain A"/>
    <property type="match status" value="1"/>
</dbReference>
<gene>
    <name evidence="2" type="ORF">METZ01_LOCUS2625</name>
</gene>
<dbReference type="Pfam" id="PF00483">
    <property type="entry name" value="NTP_transferase"/>
    <property type="match status" value="1"/>
</dbReference>
<dbReference type="AlphaFoldDB" id="A0A381N590"/>
<dbReference type="PANTHER" id="PTHR22572">
    <property type="entry name" value="SUGAR-1-PHOSPHATE GUANYL TRANSFERASE"/>
    <property type="match status" value="1"/>
</dbReference>
<feature type="domain" description="Nucleotidyl transferase" evidence="1">
    <location>
        <begin position="4"/>
        <end position="231"/>
    </location>
</feature>
<dbReference type="InterPro" id="IPR050486">
    <property type="entry name" value="Mannose-1P_guanyltransferase"/>
</dbReference>
<feature type="non-terminal residue" evidence="2">
    <location>
        <position position="1"/>
    </location>
</feature>
<dbReference type="EMBL" id="UINC01000134">
    <property type="protein sequence ID" value="SUZ49771.1"/>
    <property type="molecule type" value="Genomic_DNA"/>
</dbReference>
<accession>A0A381N590</accession>
<dbReference type="InterPro" id="IPR029044">
    <property type="entry name" value="Nucleotide-diphossugar_trans"/>
</dbReference>
<name>A0A381N590_9ZZZZ</name>
<dbReference type="Gene3D" id="2.160.10.10">
    <property type="entry name" value="Hexapeptide repeat proteins"/>
    <property type="match status" value="1"/>
</dbReference>
<evidence type="ECO:0000259" key="1">
    <source>
        <dbReference type="Pfam" id="PF00483"/>
    </source>
</evidence>
<evidence type="ECO:0000313" key="2">
    <source>
        <dbReference type="EMBL" id="SUZ49771.1"/>
    </source>
</evidence>
<dbReference type="SUPFAM" id="SSF53448">
    <property type="entry name" value="Nucleotide-diphospho-sugar transferases"/>
    <property type="match status" value="1"/>
</dbReference>
<organism evidence="2">
    <name type="scientific">marine metagenome</name>
    <dbReference type="NCBI Taxonomy" id="408172"/>
    <lineage>
        <taxon>unclassified sequences</taxon>
        <taxon>metagenomes</taxon>
        <taxon>ecological metagenomes</taxon>
    </lineage>
</organism>
<protein>
    <recommendedName>
        <fullName evidence="1">Nucleotidyl transferase domain-containing protein</fullName>
    </recommendedName>
</protein>
<sequence length="325" mass="35266">VDHALILTAGIGTRLRPLTYVRAKPAVPVAGTPFIRHVLAWLAHQGIQNVCLNLHYLPETITAVVGDGRDLGMNVRYLWEPKILGSAGGPRAALPVLGSGSFLIVHGDTLTNVNVQDLMTTHRQRQASVTLAVMPNPNPQRYGGVVTDHDGWVQRFVPAGDPTPSYHFVGVQMVEPAVFETLPIGEPASTIGGIYSTLASKHTRAIQVHMITEQFLDIGTPKDYLEVSLTLAGDKESLLHGIGTKIGQDTQVIRTALWDNVHVGARCSLDHCVVTDGVRVPDGSNFRNVVITGKTERRQEPFEQKIGNLLVTPLSHNDAEDITKS</sequence>
<proteinExistence type="predicted"/>
<dbReference type="InterPro" id="IPR005835">
    <property type="entry name" value="NTP_transferase_dom"/>
</dbReference>